<sequence length="178" mass="19725">MKGIGETSVLGARSRTHDDSIDTLEISYTEVIHLNEGRTPAYIGFYVDEKGPILRKHMQEGLFPGCTTPRISSTANLRSRGHHTIRIIALEKLKPLTTLKGSQFVGSWLGVVKEHASLWSRGLEYGDPSLWNTMQSDKYNCGVLLDYDLSIRADLPRTLEGADRTGPIPIMAIEVLSS</sequence>
<dbReference type="AlphaFoldDB" id="A0A9P7K6B1"/>
<proteinExistence type="predicted"/>
<reference evidence="1" key="2">
    <citation type="submission" date="2021-10" db="EMBL/GenBank/DDBJ databases">
        <title>Phylogenomics reveals ancestral predisposition of the termite-cultivated fungus Termitomyces towards a domesticated lifestyle.</title>
        <authorList>
            <person name="Auxier B."/>
            <person name="Grum-Grzhimaylo A."/>
            <person name="Cardenas M.E."/>
            <person name="Lodge J.D."/>
            <person name="Laessoe T."/>
            <person name="Pedersen O."/>
            <person name="Smith M.E."/>
            <person name="Kuyper T.W."/>
            <person name="Franco-Molano E.A."/>
            <person name="Baroni T.J."/>
            <person name="Aanen D.K."/>
        </authorList>
    </citation>
    <scope>NUCLEOTIDE SEQUENCE</scope>
    <source>
        <strain evidence="1">D49</strain>
    </source>
</reference>
<comment type="caution">
    <text evidence="1">The sequence shown here is derived from an EMBL/GenBank/DDBJ whole genome shotgun (WGS) entry which is preliminary data.</text>
</comment>
<dbReference type="Proteomes" id="UP000717328">
    <property type="component" value="Unassembled WGS sequence"/>
</dbReference>
<reference evidence="1" key="1">
    <citation type="submission" date="2021-02" db="EMBL/GenBank/DDBJ databases">
        <authorList>
            <person name="Nieuwenhuis M."/>
            <person name="Van De Peppel L.J.J."/>
        </authorList>
    </citation>
    <scope>NUCLEOTIDE SEQUENCE</scope>
    <source>
        <strain evidence="1">D49</strain>
    </source>
</reference>
<organism evidence="1 2">
    <name type="scientific">Sphagnurus paluster</name>
    <dbReference type="NCBI Taxonomy" id="117069"/>
    <lineage>
        <taxon>Eukaryota</taxon>
        <taxon>Fungi</taxon>
        <taxon>Dikarya</taxon>
        <taxon>Basidiomycota</taxon>
        <taxon>Agaricomycotina</taxon>
        <taxon>Agaricomycetes</taxon>
        <taxon>Agaricomycetidae</taxon>
        <taxon>Agaricales</taxon>
        <taxon>Tricholomatineae</taxon>
        <taxon>Lyophyllaceae</taxon>
        <taxon>Sphagnurus</taxon>
    </lineage>
</organism>
<evidence type="ECO:0000313" key="2">
    <source>
        <dbReference type="Proteomes" id="UP000717328"/>
    </source>
</evidence>
<accession>A0A9P7K6B1</accession>
<protein>
    <submittedName>
        <fullName evidence="1">Uncharacterized protein</fullName>
    </submittedName>
</protein>
<gene>
    <name evidence="1" type="ORF">H0H81_011357</name>
</gene>
<name>A0A9P7K6B1_9AGAR</name>
<dbReference type="EMBL" id="JABCKI010005752">
    <property type="protein sequence ID" value="KAG5638638.1"/>
    <property type="molecule type" value="Genomic_DNA"/>
</dbReference>
<evidence type="ECO:0000313" key="1">
    <source>
        <dbReference type="EMBL" id="KAG5638638.1"/>
    </source>
</evidence>
<dbReference type="OrthoDB" id="5569250at2759"/>
<keyword evidence="2" id="KW-1185">Reference proteome</keyword>